<proteinExistence type="predicted"/>
<evidence type="ECO:0000313" key="4">
    <source>
        <dbReference type="Proteomes" id="UP000332933"/>
    </source>
</evidence>
<keyword evidence="4" id="KW-1185">Reference proteome</keyword>
<feature type="region of interest" description="Disordered" evidence="1">
    <location>
        <begin position="88"/>
        <end position="126"/>
    </location>
</feature>
<organism evidence="3 4">
    <name type="scientific">Aphanomyces stellatus</name>
    <dbReference type="NCBI Taxonomy" id="120398"/>
    <lineage>
        <taxon>Eukaryota</taxon>
        <taxon>Sar</taxon>
        <taxon>Stramenopiles</taxon>
        <taxon>Oomycota</taxon>
        <taxon>Saprolegniomycetes</taxon>
        <taxon>Saprolegniales</taxon>
        <taxon>Verrucalvaceae</taxon>
        <taxon>Aphanomyces</taxon>
    </lineage>
</organism>
<dbReference type="Proteomes" id="UP000332933">
    <property type="component" value="Unassembled WGS sequence"/>
</dbReference>
<reference evidence="2" key="2">
    <citation type="submission" date="2019-06" db="EMBL/GenBank/DDBJ databases">
        <title>Genomics analysis of Aphanomyces spp. identifies a new class of oomycete effector associated with host adaptation.</title>
        <authorList>
            <person name="Gaulin E."/>
        </authorList>
    </citation>
    <scope>NUCLEOTIDE SEQUENCE</scope>
    <source>
        <strain evidence="2">CBS 578.67</strain>
    </source>
</reference>
<gene>
    <name evidence="3" type="primary">Aste57867_10385</name>
    <name evidence="2" type="ORF">As57867_010345</name>
    <name evidence="3" type="ORF">ASTE57867_10385</name>
</gene>
<dbReference type="EMBL" id="CAADRA010005222">
    <property type="protein sequence ID" value="VFT87259.1"/>
    <property type="molecule type" value="Genomic_DNA"/>
</dbReference>
<feature type="compositionally biased region" description="Basic and acidic residues" evidence="1">
    <location>
        <begin position="105"/>
        <end position="124"/>
    </location>
</feature>
<accession>A0A485KQ77</accession>
<reference evidence="3 4" key="1">
    <citation type="submission" date="2019-03" db="EMBL/GenBank/DDBJ databases">
        <authorList>
            <person name="Gaulin E."/>
            <person name="Dumas B."/>
        </authorList>
    </citation>
    <scope>NUCLEOTIDE SEQUENCE [LARGE SCALE GENOMIC DNA]</scope>
    <source>
        <strain evidence="3">CBS 568.67</strain>
    </source>
</reference>
<evidence type="ECO:0000256" key="1">
    <source>
        <dbReference type="SAM" id="MobiDB-lite"/>
    </source>
</evidence>
<evidence type="ECO:0000313" key="2">
    <source>
        <dbReference type="EMBL" id="KAF0699040.1"/>
    </source>
</evidence>
<sequence length="153" mass="16279">MPKEVVSTKWLTDSALPHLPHMRVVISYHMGAAHHEVHFSTTTGSESAAVEAARSLASSSVSCWSKATSHDGSIDRVRGLTASNGHGHHSLRFLVERTTTTPQKRLSDDKSGDGGHRGDAKDVPSYHGVGAAEIERKWLVDGACGADVVASNT</sequence>
<dbReference type="EMBL" id="VJMH01005201">
    <property type="protein sequence ID" value="KAF0699040.1"/>
    <property type="molecule type" value="Genomic_DNA"/>
</dbReference>
<evidence type="ECO:0000313" key="3">
    <source>
        <dbReference type="EMBL" id="VFT87259.1"/>
    </source>
</evidence>
<dbReference type="AlphaFoldDB" id="A0A485KQ77"/>
<protein>
    <submittedName>
        <fullName evidence="3">Aste57867_10385 protein</fullName>
    </submittedName>
</protein>
<name>A0A485KQ77_9STRA</name>